<accession>A0A448XT61</accession>
<keyword evidence="2" id="KW-1185">Reference proteome</keyword>
<dbReference type="EMBL" id="CAAALY010297446">
    <property type="protein sequence ID" value="VEL44393.1"/>
    <property type="molecule type" value="Genomic_DNA"/>
</dbReference>
<proteinExistence type="predicted"/>
<sequence>MLHSVMDFHPREMMLTCLYLACKAADFPIGIEAFITRVPRNQERYAYFILNSELFLMEALHYDLWIYTPYRALTGLIVDLVAFQVHLNFVADMIALVPSFIKRFVLIVTRAI</sequence>
<organism evidence="1 2">
    <name type="scientific">Protopolystoma xenopodis</name>
    <dbReference type="NCBI Taxonomy" id="117903"/>
    <lineage>
        <taxon>Eukaryota</taxon>
        <taxon>Metazoa</taxon>
        <taxon>Spiralia</taxon>
        <taxon>Lophotrochozoa</taxon>
        <taxon>Platyhelminthes</taxon>
        <taxon>Monogenea</taxon>
        <taxon>Polyopisthocotylea</taxon>
        <taxon>Polystomatidea</taxon>
        <taxon>Polystomatidae</taxon>
        <taxon>Protopolystoma</taxon>
    </lineage>
</organism>
<evidence type="ECO:0000313" key="2">
    <source>
        <dbReference type="Proteomes" id="UP000784294"/>
    </source>
</evidence>
<name>A0A448XT61_9PLAT</name>
<dbReference type="Proteomes" id="UP000784294">
    <property type="component" value="Unassembled WGS sequence"/>
</dbReference>
<comment type="caution">
    <text evidence="1">The sequence shown here is derived from an EMBL/GenBank/DDBJ whole genome shotgun (WGS) entry which is preliminary data.</text>
</comment>
<evidence type="ECO:0008006" key="3">
    <source>
        <dbReference type="Google" id="ProtNLM"/>
    </source>
</evidence>
<evidence type="ECO:0000313" key="1">
    <source>
        <dbReference type="EMBL" id="VEL44393.1"/>
    </source>
</evidence>
<protein>
    <recommendedName>
        <fullName evidence="3">Cyclin N-terminal domain-containing protein</fullName>
    </recommendedName>
</protein>
<gene>
    <name evidence="1" type="ORF">PXEA_LOCUS37833</name>
</gene>
<dbReference type="InterPro" id="IPR036915">
    <property type="entry name" value="Cyclin-like_sf"/>
</dbReference>
<dbReference type="SUPFAM" id="SSF47954">
    <property type="entry name" value="Cyclin-like"/>
    <property type="match status" value="1"/>
</dbReference>
<dbReference type="AlphaFoldDB" id="A0A448XT61"/>
<dbReference type="OrthoDB" id="340962at2759"/>
<reference evidence="1" key="1">
    <citation type="submission" date="2018-11" db="EMBL/GenBank/DDBJ databases">
        <authorList>
            <consortium name="Pathogen Informatics"/>
        </authorList>
    </citation>
    <scope>NUCLEOTIDE SEQUENCE</scope>
</reference>
<dbReference type="Gene3D" id="1.10.472.10">
    <property type="entry name" value="Cyclin-like"/>
    <property type="match status" value="1"/>
</dbReference>